<keyword evidence="1" id="KW-1133">Transmembrane helix</keyword>
<name>A0AAV4FMJ0_9GAST</name>
<comment type="caution">
    <text evidence="2">The sequence shown here is derived from an EMBL/GenBank/DDBJ whole genome shotgun (WGS) entry which is preliminary data.</text>
</comment>
<evidence type="ECO:0000256" key="1">
    <source>
        <dbReference type="SAM" id="Phobius"/>
    </source>
</evidence>
<evidence type="ECO:0000313" key="2">
    <source>
        <dbReference type="EMBL" id="GFR74141.1"/>
    </source>
</evidence>
<sequence>MWNKNAKCGFEIEGRKFFECKSLFYHYCYNFNRDIVVGAEAAAVVVIGATAVVVAVVLVVVVAIVVVV</sequence>
<keyword evidence="1" id="KW-0472">Membrane</keyword>
<keyword evidence="3" id="KW-1185">Reference proteome</keyword>
<keyword evidence="1" id="KW-0812">Transmembrane</keyword>
<dbReference type="AlphaFoldDB" id="A0AAV4FMJ0"/>
<evidence type="ECO:0000313" key="3">
    <source>
        <dbReference type="Proteomes" id="UP000762676"/>
    </source>
</evidence>
<organism evidence="2 3">
    <name type="scientific">Elysia marginata</name>
    <dbReference type="NCBI Taxonomy" id="1093978"/>
    <lineage>
        <taxon>Eukaryota</taxon>
        <taxon>Metazoa</taxon>
        <taxon>Spiralia</taxon>
        <taxon>Lophotrochozoa</taxon>
        <taxon>Mollusca</taxon>
        <taxon>Gastropoda</taxon>
        <taxon>Heterobranchia</taxon>
        <taxon>Euthyneura</taxon>
        <taxon>Panpulmonata</taxon>
        <taxon>Sacoglossa</taxon>
        <taxon>Placobranchoidea</taxon>
        <taxon>Plakobranchidae</taxon>
        <taxon>Elysia</taxon>
    </lineage>
</organism>
<dbReference type="EMBL" id="BMAT01000833">
    <property type="protein sequence ID" value="GFR74141.1"/>
    <property type="molecule type" value="Genomic_DNA"/>
</dbReference>
<feature type="transmembrane region" description="Helical" evidence="1">
    <location>
        <begin position="41"/>
        <end position="67"/>
    </location>
</feature>
<accession>A0AAV4FMJ0</accession>
<dbReference type="Proteomes" id="UP000762676">
    <property type="component" value="Unassembled WGS sequence"/>
</dbReference>
<reference evidence="2 3" key="1">
    <citation type="journal article" date="2021" name="Elife">
        <title>Chloroplast acquisition without the gene transfer in kleptoplastic sea slugs, Plakobranchus ocellatus.</title>
        <authorList>
            <person name="Maeda T."/>
            <person name="Takahashi S."/>
            <person name="Yoshida T."/>
            <person name="Shimamura S."/>
            <person name="Takaki Y."/>
            <person name="Nagai Y."/>
            <person name="Toyoda A."/>
            <person name="Suzuki Y."/>
            <person name="Arimoto A."/>
            <person name="Ishii H."/>
            <person name="Satoh N."/>
            <person name="Nishiyama T."/>
            <person name="Hasebe M."/>
            <person name="Maruyama T."/>
            <person name="Minagawa J."/>
            <person name="Obokata J."/>
            <person name="Shigenobu S."/>
        </authorList>
    </citation>
    <scope>NUCLEOTIDE SEQUENCE [LARGE SCALE GENOMIC DNA]</scope>
</reference>
<gene>
    <name evidence="2" type="ORF">ElyMa_000423100</name>
</gene>
<protein>
    <submittedName>
        <fullName evidence="2">Uncharacterized protein</fullName>
    </submittedName>
</protein>
<proteinExistence type="predicted"/>